<keyword evidence="3" id="KW-0732">Signal</keyword>
<feature type="chain" id="PRO_5046869788" evidence="3">
    <location>
        <begin position="20"/>
        <end position="437"/>
    </location>
</feature>
<dbReference type="Proteomes" id="UP001589613">
    <property type="component" value="Unassembled WGS sequence"/>
</dbReference>
<dbReference type="PANTHER" id="PTHR33393">
    <property type="entry name" value="POLYGLUTAMINE SYNTHESIS ACCESSORY PROTEIN RV0574C-RELATED"/>
    <property type="match status" value="1"/>
</dbReference>
<comment type="caution">
    <text evidence="5">The sequence shown here is derived from an EMBL/GenBank/DDBJ whole genome shotgun (WGS) entry which is preliminary data.</text>
</comment>
<dbReference type="RefSeq" id="WP_141337472.1">
    <property type="nucleotide sequence ID" value="NZ_JBHMAX010000002.1"/>
</dbReference>
<evidence type="ECO:0000256" key="3">
    <source>
        <dbReference type="SAM" id="SignalP"/>
    </source>
</evidence>
<feature type="signal peptide" evidence="3">
    <location>
        <begin position="1"/>
        <end position="19"/>
    </location>
</feature>
<dbReference type="EMBL" id="JBHMAX010000002">
    <property type="protein sequence ID" value="MFB9730708.1"/>
    <property type="molecule type" value="Genomic_DNA"/>
</dbReference>
<dbReference type="PROSITE" id="PS51257">
    <property type="entry name" value="PROKAR_LIPOPROTEIN"/>
    <property type="match status" value="1"/>
</dbReference>
<comment type="similarity">
    <text evidence="1">Belongs to the CapA family.</text>
</comment>
<gene>
    <name evidence="5" type="ORF">ACFFN0_01470</name>
</gene>
<evidence type="ECO:0000256" key="2">
    <source>
        <dbReference type="SAM" id="MobiDB-lite"/>
    </source>
</evidence>
<evidence type="ECO:0000313" key="5">
    <source>
        <dbReference type="EMBL" id="MFB9730708.1"/>
    </source>
</evidence>
<proteinExistence type="inferred from homology"/>
<feature type="compositionally biased region" description="Acidic residues" evidence="2">
    <location>
        <begin position="44"/>
        <end position="55"/>
    </location>
</feature>
<dbReference type="Pfam" id="PF09587">
    <property type="entry name" value="PGA_cap"/>
    <property type="match status" value="1"/>
</dbReference>
<sequence>MRRTSAVPAVALGAALLLAACAGGTEDAPGDTPTAVPAPAPAPEGEDEEATEDAGDGTAGEGTAEGVAPPESSLAEEDDADADGPVEVTIAAAGDILAHSRLNLTANAYAGGAEGAYDYTPMFADVTSPISEADLALCHLETPLSPDNTNLSVPDRLVFNTPREMADALVGAGFDGCEFASNHTMDMGIDGLAATEEVVREAGMGYAGPTADEERSGRAEVYEVPTEEGTARVAHLAYTYTYPNSGTPTTTIPGEAPWLVDASWPNLDSDGILEQAGAARDEGADFVVVSMHWGNEYQAQPTEDQTRIAGDLLSSGEVDLILGTHVHVIQPCEQVDGRHVIYGLGNFLSNQSPDTHASLAPATQEGMVATFTLTRDEDGEVSSRMEYRPTRVEIVPGPQPGPHVIRLVSPETYPQTWERTTATVDLLGGCEAEPVQP</sequence>
<evidence type="ECO:0000259" key="4">
    <source>
        <dbReference type="SMART" id="SM00854"/>
    </source>
</evidence>
<organism evidence="5 6">
    <name type="scientific">Ornithinimicrobium kibberense</name>
    <dbReference type="NCBI Taxonomy" id="282060"/>
    <lineage>
        <taxon>Bacteria</taxon>
        <taxon>Bacillati</taxon>
        <taxon>Actinomycetota</taxon>
        <taxon>Actinomycetes</taxon>
        <taxon>Micrococcales</taxon>
        <taxon>Ornithinimicrobiaceae</taxon>
        <taxon>Ornithinimicrobium</taxon>
    </lineage>
</organism>
<dbReference type="InterPro" id="IPR052169">
    <property type="entry name" value="CW_Biosynth-Accessory"/>
</dbReference>
<feature type="domain" description="Capsule synthesis protein CapA" evidence="4">
    <location>
        <begin position="89"/>
        <end position="351"/>
    </location>
</feature>
<accession>A0ABV5UZ00</accession>
<keyword evidence="6" id="KW-1185">Reference proteome</keyword>
<dbReference type="SUPFAM" id="SSF56300">
    <property type="entry name" value="Metallo-dependent phosphatases"/>
    <property type="match status" value="1"/>
</dbReference>
<reference evidence="5 6" key="1">
    <citation type="submission" date="2024-09" db="EMBL/GenBank/DDBJ databases">
        <authorList>
            <person name="Sun Q."/>
            <person name="Mori K."/>
        </authorList>
    </citation>
    <scope>NUCLEOTIDE SEQUENCE [LARGE SCALE GENOMIC DNA]</scope>
    <source>
        <strain evidence="5 6">JCM 12763</strain>
    </source>
</reference>
<dbReference type="SMART" id="SM00854">
    <property type="entry name" value="PGA_cap"/>
    <property type="match status" value="1"/>
</dbReference>
<protein>
    <submittedName>
        <fullName evidence="5">CapA family protein</fullName>
    </submittedName>
</protein>
<feature type="region of interest" description="Disordered" evidence="2">
    <location>
        <begin position="23"/>
        <end position="81"/>
    </location>
</feature>
<feature type="compositionally biased region" description="Low complexity" evidence="2">
    <location>
        <begin position="61"/>
        <end position="71"/>
    </location>
</feature>
<dbReference type="InterPro" id="IPR019079">
    <property type="entry name" value="Capsule_synth_CapA"/>
</dbReference>
<dbReference type="CDD" id="cd07381">
    <property type="entry name" value="MPP_CapA"/>
    <property type="match status" value="1"/>
</dbReference>
<dbReference type="PANTHER" id="PTHR33393:SF13">
    <property type="entry name" value="PGA BIOSYNTHESIS PROTEIN CAPA"/>
    <property type="match status" value="1"/>
</dbReference>
<dbReference type="Gene3D" id="3.60.21.10">
    <property type="match status" value="1"/>
</dbReference>
<name>A0ABV5UZ00_9MICO</name>
<dbReference type="InterPro" id="IPR029052">
    <property type="entry name" value="Metallo-depent_PP-like"/>
</dbReference>
<evidence type="ECO:0000256" key="1">
    <source>
        <dbReference type="ARBA" id="ARBA00005662"/>
    </source>
</evidence>
<evidence type="ECO:0000313" key="6">
    <source>
        <dbReference type="Proteomes" id="UP001589613"/>
    </source>
</evidence>